<sequence length="172" mass="19470">MSSCDSNEKITSIQNILASHNNAKRSLDFSSDEVTCNRRTLEASEKCFNIPDDRFQAPEYMEDKDIFGASVALAMSKDKDNLSKVRNDSETKLRDSKQMPSCLPGIVATICHVYRMTSYSSITKEDLVHKILVNGLEIIERKDAEEQIELVEKLVPDWIWKTSAAGGDIMYR</sequence>
<dbReference type="EMBL" id="CM042890">
    <property type="protein sequence ID" value="KAI4311843.1"/>
    <property type="molecule type" value="Genomic_DNA"/>
</dbReference>
<reference evidence="2" key="1">
    <citation type="journal article" date="2023" name="Front. Plant Sci.">
        <title>Chromosomal-level genome assembly of Melastoma candidum provides insights into trichome evolution.</title>
        <authorList>
            <person name="Zhong Y."/>
            <person name="Wu W."/>
            <person name="Sun C."/>
            <person name="Zou P."/>
            <person name="Liu Y."/>
            <person name="Dai S."/>
            <person name="Zhou R."/>
        </authorList>
    </citation>
    <scope>NUCLEOTIDE SEQUENCE [LARGE SCALE GENOMIC DNA]</scope>
</reference>
<name>A0ACB9LLH9_9MYRT</name>
<proteinExistence type="predicted"/>
<protein>
    <submittedName>
        <fullName evidence="1">Uncharacterized protein</fullName>
    </submittedName>
</protein>
<comment type="caution">
    <text evidence="1">The sequence shown here is derived from an EMBL/GenBank/DDBJ whole genome shotgun (WGS) entry which is preliminary data.</text>
</comment>
<accession>A0ACB9LLH9</accession>
<evidence type="ECO:0000313" key="2">
    <source>
        <dbReference type="Proteomes" id="UP001057402"/>
    </source>
</evidence>
<evidence type="ECO:0000313" key="1">
    <source>
        <dbReference type="EMBL" id="KAI4311843.1"/>
    </source>
</evidence>
<gene>
    <name evidence="1" type="ORF">MLD38_036706</name>
</gene>
<keyword evidence="2" id="KW-1185">Reference proteome</keyword>
<organism evidence="1 2">
    <name type="scientific">Melastoma candidum</name>
    <dbReference type="NCBI Taxonomy" id="119954"/>
    <lineage>
        <taxon>Eukaryota</taxon>
        <taxon>Viridiplantae</taxon>
        <taxon>Streptophyta</taxon>
        <taxon>Embryophyta</taxon>
        <taxon>Tracheophyta</taxon>
        <taxon>Spermatophyta</taxon>
        <taxon>Magnoliopsida</taxon>
        <taxon>eudicotyledons</taxon>
        <taxon>Gunneridae</taxon>
        <taxon>Pentapetalae</taxon>
        <taxon>rosids</taxon>
        <taxon>malvids</taxon>
        <taxon>Myrtales</taxon>
        <taxon>Melastomataceae</taxon>
        <taxon>Melastomatoideae</taxon>
        <taxon>Melastomateae</taxon>
        <taxon>Melastoma</taxon>
    </lineage>
</organism>
<dbReference type="Proteomes" id="UP001057402">
    <property type="component" value="Chromosome 11"/>
</dbReference>